<evidence type="ECO:0000313" key="3">
    <source>
        <dbReference type="EMBL" id="WMV19006.1"/>
    </source>
</evidence>
<dbReference type="InterPro" id="IPR001584">
    <property type="entry name" value="Integrase_cat-core"/>
</dbReference>
<feature type="region of interest" description="Disordered" evidence="1">
    <location>
        <begin position="1"/>
        <end position="31"/>
    </location>
</feature>
<dbReference type="PANTHER" id="PTHR46148">
    <property type="entry name" value="CHROMO DOMAIN-CONTAINING PROTEIN"/>
    <property type="match status" value="1"/>
</dbReference>
<evidence type="ECO:0000256" key="1">
    <source>
        <dbReference type="SAM" id="MobiDB-lite"/>
    </source>
</evidence>
<dbReference type="PROSITE" id="PS50994">
    <property type="entry name" value="INTEGRASE"/>
    <property type="match status" value="1"/>
</dbReference>
<keyword evidence="4" id="KW-1185">Reference proteome</keyword>
<dbReference type="InterPro" id="IPR036397">
    <property type="entry name" value="RNaseH_sf"/>
</dbReference>
<feature type="compositionally biased region" description="Low complexity" evidence="1">
    <location>
        <begin position="17"/>
        <end position="31"/>
    </location>
</feature>
<dbReference type="Gene3D" id="1.10.340.70">
    <property type="match status" value="1"/>
</dbReference>
<dbReference type="Pfam" id="PF17921">
    <property type="entry name" value="Integrase_H2C2"/>
    <property type="match status" value="1"/>
</dbReference>
<sequence length="443" mass="50127">MNTRRNNARRAGEENVNEAVPPQSPQNPQVPIEEGAMSNVEIRLAIHNLTQVLATQVARDARVQVNPNASTTASRIRDFTRMNPPTFFGSKVEEDPQGFIDEVFKVLEAMGEDGVLGHQGRLCVPDVDGLRDTILEEAYGSRYSIHPGATKMYRDLREIYWWNGMKRDIADFVARCSNCQQVKAENQGPGGLPRTHRQHDSIWVIVDRLTKSAHFLPIKVSFSAEDYAKLYIKEIVKLYGAPLSIISNRGAQFTSHFWRSFQSGLGTQVKLSTAFHPQTDGQAECTIQTLEDMLRACVIDFKGEFALLGPEVVYEVTEKGKLSPRYVGPYEILKRVRKVTYELKLPIELSPVHPVFHISMLKKCIGDAVSILPLKGLGVNENLCYEEVPVEILDRQVKKLRNKVVASVKVLWRNHLVESATWEDKADMKSRYPHLFPPTLRYS</sequence>
<organism evidence="3 4">
    <name type="scientific">Solanum verrucosum</name>
    <dbReference type="NCBI Taxonomy" id="315347"/>
    <lineage>
        <taxon>Eukaryota</taxon>
        <taxon>Viridiplantae</taxon>
        <taxon>Streptophyta</taxon>
        <taxon>Embryophyta</taxon>
        <taxon>Tracheophyta</taxon>
        <taxon>Spermatophyta</taxon>
        <taxon>Magnoliopsida</taxon>
        <taxon>eudicotyledons</taxon>
        <taxon>Gunneridae</taxon>
        <taxon>Pentapetalae</taxon>
        <taxon>asterids</taxon>
        <taxon>lamiids</taxon>
        <taxon>Solanales</taxon>
        <taxon>Solanaceae</taxon>
        <taxon>Solanoideae</taxon>
        <taxon>Solaneae</taxon>
        <taxon>Solanum</taxon>
    </lineage>
</organism>
<protein>
    <recommendedName>
        <fullName evidence="2">Integrase catalytic domain-containing protein</fullName>
    </recommendedName>
</protein>
<dbReference type="AlphaFoldDB" id="A0AAF0Q8T9"/>
<dbReference type="PANTHER" id="PTHR46148:SF60">
    <property type="entry name" value="CHROMO DOMAIN-CONTAINING PROTEIN"/>
    <property type="match status" value="1"/>
</dbReference>
<dbReference type="Pfam" id="PF24626">
    <property type="entry name" value="SH3_Tf2-1"/>
    <property type="match status" value="1"/>
</dbReference>
<accession>A0AAF0Q8T9</accession>
<dbReference type="GO" id="GO:0003676">
    <property type="term" value="F:nucleic acid binding"/>
    <property type="evidence" value="ECO:0007669"/>
    <property type="project" value="InterPro"/>
</dbReference>
<dbReference type="Proteomes" id="UP001234989">
    <property type="component" value="Chromosome 3"/>
</dbReference>
<dbReference type="GO" id="GO:0015074">
    <property type="term" value="P:DNA integration"/>
    <property type="evidence" value="ECO:0007669"/>
    <property type="project" value="InterPro"/>
</dbReference>
<feature type="domain" description="Integrase catalytic" evidence="2">
    <location>
        <begin position="204"/>
        <end position="337"/>
    </location>
</feature>
<dbReference type="Gene3D" id="3.30.420.10">
    <property type="entry name" value="Ribonuclease H-like superfamily/Ribonuclease H"/>
    <property type="match status" value="1"/>
</dbReference>
<dbReference type="SUPFAM" id="SSF53098">
    <property type="entry name" value="Ribonuclease H-like"/>
    <property type="match status" value="1"/>
</dbReference>
<dbReference type="InterPro" id="IPR056924">
    <property type="entry name" value="SH3_Tf2-1"/>
</dbReference>
<reference evidence="3" key="1">
    <citation type="submission" date="2023-08" db="EMBL/GenBank/DDBJ databases">
        <title>A de novo genome assembly of Solanum verrucosum Schlechtendal, a Mexican diploid species geographically isolated from the other diploid A-genome species in potato relatives.</title>
        <authorList>
            <person name="Hosaka K."/>
        </authorList>
    </citation>
    <scope>NUCLEOTIDE SEQUENCE</scope>
    <source>
        <tissue evidence="3">Young leaves</tissue>
    </source>
</reference>
<proteinExistence type="predicted"/>
<dbReference type="InterPro" id="IPR041588">
    <property type="entry name" value="Integrase_H2C2"/>
</dbReference>
<evidence type="ECO:0000313" key="4">
    <source>
        <dbReference type="Proteomes" id="UP001234989"/>
    </source>
</evidence>
<dbReference type="EMBL" id="CP133614">
    <property type="protein sequence ID" value="WMV19006.1"/>
    <property type="molecule type" value="Genomic_DNA"/>
</dbReference>
<evidence type="ECO:0000259" key="2">
    <source>
        <dbReference type="PROSITE" id="PS50994"/>
    </source>
</evidence>
<dbReference type="InterPro" id="IPR012337">
    <property type="entry name" value="RNaseH-like_sf"/>
</dbReference>
<name>A0AAF0Q8T9_SOLVR</name>
<gene>
    <name evidence="3" type="ORF">MTR67_012391</name>
</gene>